<evidence type="ECO:0000313" key="2">
    <source>
        <dbReference type="EMBL" id="AGF79524.1"/>
    </source>
</evidence>
<dbReference type="GO" id="GO:0016874">
    <property type="term" value="F:ligase activity"/>
    <property type="evidence" value="ECO:0007669"/>
    <property type="project" value="UniProtKB-KW"/>
</dbReference>
<feature type="domain" description="AMP-dependent synthetase/ligase" evidence="1">
    <location>
        <begin position="24"/>
        <end position="389"/>
    </location>
</feature>
<dbReference type="PATRIC" id="fig|1167006.5.peg.3235"/>
<sequence>MNHNIAHTLTKSAALLGEQTGLIEAVSGREMSFRELATRSDSYAHLLEKKGIKPGTRVMLMVKPSADFICLTFALFKIGAPVILIDPGMGYKNLLRCIEGVRPLAFIGIPKAHFFRILFRKPFATVKYSLCLGNSLGLFGKDISQAADRDYGAYHSYKAAEDDLAAIIFTTGSTGPPKGVRYEHSIFEAQLRLIRDYYGIGPGQVDQPAFPLFALFSTALGATAVIPDMDPTQPAKVNPQRFVESIEKYGVTYSFGSPAIWNVISRYCSKGDRRIKTLDKVLMAGAPVSGELIARMQDVLSPDANIHTPYGATESLPIVSIEGREITETTWQHTRAGKGTCVGRPLPGIEIAILPISDTVIPTFQHRDFLLPGVIGEIIVSGDVVTRGYENNKNEDSMAKIPDGKRFWHRMGDVGYLDEEGRLWFCGRRAHRVVLESKNITETLYTIPCEAIFNNHPDVFRSALVGVMGSAKQIVAVMVVEPEKGFTRTTDQLIAEVKKMGKDEPLTTSIQYYLVHPDFPVDIRHNAKIYREKLSIWAAEELKGLI</sequence>
<dbReference type="EMBL" id="CP003985">
    <property type="protein sequence ID" value="AGF79524.1"/>
    <property type="molecule type" value="Genomic_DNA"/>
</dbReference>
<dbReference type="InterPro" id="IPR020845">
    <property type="entry name" value="AMP-binding_CS"/>
</dbReference>
<dbReference type="PROSITE" id="PS00455">
    <property type="entry name" value="AMP_BINDING"/>
    <property type="match status" value="1"/>
</dbReference>
<dbReference type="SUPFAM" id="SSF56801">
    <property type="entry name" value="Acetyl-CoA synthetase-like"/>
    <property type="match status" value="1"/>
</dbReference>
<evidence type="ECO:0000313" key="3">
    <source>
        <dbReference type="Proteomes" id="UP000011721"/>
    </source>
</evidence>
<dbReference type="eggNOG" id="COG0318">
    <property type="taxonomic scope" value="Bacteria"/>
</dbReference>
<dbReference type="PANTHER" id="PTHR43767:SF1">
    <property type="entry name" value="NONRIBOSOMAL PEPTIDE SYNTHASE PES1 (EUROFUNG)-RELATED"/>
    <property type="match status" value="1"/>
</dbReference>
<dbReference type="STRING" id="1167006.UWK_02995"/>
<dbReference type="Proteomes" id="UP000011721">
    <property type="component" value="Chromosome"/>
</dbReference>
<dbReference type="InterPro" id="IPR050237">
    <property type="entry name" value="ATP-dep_AMP-bd_enzyme"/>
</dbReference>
<dbReference type="Pfam" id="PF00501">
    <property type="entry name" value="AMP-binding"/>
    <property type="match status" value="1"/>
</dbReference>
<dbReference type="AlphaFoldDB" id="M1NJ13"/>
<dbReference type="PANTHER" id="PTHR43767">
    <property type="entry name" value="LONG-CHAIN-FATTY-ACID--COA LIGASE"/>
    <property type="match status" value="1"/>
</dbReference>
<evidence type="ECO:0000259" key="1">
    <source>
        <dbReference type="Pfam" id="PF00501"/>
    </source>
</evidence>
<accession>M1NJ13</accession>
<dbReference type="InterPro" id="IPR042099">
    <property type="entry name" value="ANL_N_sf"/>
</dbReference>
<dbReference type="HOGENOM" id="CLU_000022_59_12_7"/>
<dbReference type="Gene3D" id="3.40.50.12780">
    <property type="entry name" value="N-terminal domain of ligase-like"/>
    <property type="match status" value="1"/>
</dbReference>
<keyword evidence="3" id="KW-1185">Reference proteome</keyword>
<dbReference type="InterPro" id="IPR000873">
    <property type="entry name" value="AMP-dep_synth/lig_dom"/>
</dbReference>
<dbReference type="RefSeq" id="WP_015405208.1">
    <property type="nucleotide sequence ID" value="NC_020304.1"/>
</dbReference>
<dbReference type="NCBIfam" id="NF006754">
    <property type="entry name" value="PRK09274.1"/>
    <property type="match status" value="1"/>
</dbReference>
<proteinExistence type="predicted"/>
<reference evidence="3" key="1">
    <citation type="journal article" date="2013" name="Stand. Genomic Sci.">
        <title>Complete genome sequence of Desulfocapsa sulfexigens, a marine deltaproteobacterium specialized in disproportionating inorganic sulfur compounds.</title>
        <authorList>
            <person name="Finster K.W."/>
            <person name="Kjeldsen K.U."/>
            <person name="Kube M."/>
            <person name="Reinhardt R."/>
            <person name="Mussmann M."/>
            <person name="Amann R."/>
            <person name="Schreiber L."/>
        </authorList>
    </citation>
    <scope>NUCLEOTIDE SEQUENCE [LARGE SCALE GENOMIC DNA]</scope>
    <source>
        <strain evidence="3">DSM 10523 / SB164P1</strain>
    </source>
</reference>
<dbReference type="KEGG" id="dsf:UWK_02995"/>
<protein>
    <submittedName>
        <fullName evidence="2">Acyl-CoA synthetase (AMP-forming)/AMP-acid ligase II</fullName>
    </submittedName>
</protein>
<gene>
    <name evidence="2" type="ordered locus">UWK_02995</name>
</gene>
<organism evidence="2 3">
    <name type="scientific">Desulfocapsa sulfexigens (strain DSM 10523 / SB164P1)</name>
    <dbReference type="NCBI Taxonomy" id="1167006"/>
    <lineage>
        <taxon>Bacteria</taxon>
        <taxon>Pseudomonadati</taxon>
        <taxon>Thermodesulfobacteriota</taxon>
        <taxon>Desulfobulbia</taxon>
        <taxon>Desulfobulbales</taxon>
        <taxon>Desulfocapsaceae</taxon>
        <taxon>Desulfocapsa</taxon>
    </lineage>
</organism>
<name>M1NJ13_DESSD</name>
<keyword evidence="2" id="KW-0436">Ligase</keyword>